<organism evidence="3 4">
    <name type="scientific">Mucilaginibacter glaciei</name>
    <dbReference type="NCBI Taxonomy" id="2772109"/>
    <lineage>
        <taxon>Bacteria</taxon>
        <taxon>Pseudomonadati</taxon>
        <taxon>Bacteroidota</taxon>
        <taxon>Sphingobacteriia</taxon>
        <taxon>Sphingobacteriales</taxon>
        <taxon>Sphingobacteriaceae</taxon>
        <taxon>Mucilaginibacter</taxon>
    </lineage>
</organism>
<comment type="caution">
    <text evidence="3">The sequence shown here is derived from an EMBL/GenBank/DDBJ whole genome shotgun (WGS) entry which is preliminary data.</text>
</comment>
<dbReference type="Proteomes" id="UP000619078">
    <property type="component" value="Unassembled WGS sequence"/>
</dbReference>
<dbReference type="SMART" id="SM00028">
    <property type="entry name" value="TPR"/>
    <property type="match status" value="1"/>
</dbReference>
<evidence type="ECO:0000256" key="2">
    <source>
        <dbReference type="SAM" id="SignalP"/>
    </source>
</evidence>
<sequence length="389" mass="44734">MDHRKYLLSLLLVWCAFAANAQTATFLSADSTTMALYLSSDWKQLITAGKQAEGAGLSFPNLHLRMGFAYYLTKNYTGAITEYEKVLEHDSFNQTARYYSCLCYRYLNNDLMAAGQERHLDAVTYRQIKRAPFSLISAGIESGYKIAQNRDRGNASFTRVGLSNRLGNKLQLDQSVFYFGQYIYSRYGYYRFENKDVQTEYFGKLSFALFNDLTLIGGYHYLNTKYLGNTYHSNVGIGGILYNGKGFDLQADVNVGNIIDEHLSQYNTKLSIYPLGNLNLYFVERGSWMDRGSTDNFVFHQTIGYKVSNKLWMESFATFGDLNNYIEADGLYIYNAVDNSKLKLGQTFFYQLNSHVQLQFNFIYERKEEALRAVNYNQHSLTAGLLWKF</sequence>
<dbReference type="PROSITE" id="PS50005">
    <property type="entry name" value="TPR"/>
    <property type="match status" value="1"/>
</dbReference>
<name>A0A926NHV7_9SPHI</name>
<feature type="repeat" description="TPR" evidence="1">
    <location>
        <begin position="60"/>
        <end position="93"/>
    </location>
</feature>
<evidence type="ECO:0000256" key="1">
    <source>
        <dbReference type="PROSITE-ProRule" id="PRU00339"/>
    </source>
</evidence>
<evidence type="ECO:0008006" key="5">
    <source>
        <dbReference type="Google" id="ProtNLM"/>
    </source>
</evidence>
<dbReference type="RefSeq" id="WP_191159596.1">
    <property type="nucleotide sequence ID" value="NZ_JACWMX010000001.1"/>
</dbReference>
<dbReference type="Gene3D" id="1.25.40.10">
    <property type="entry name" value="Tetratricopeptide repeat domain"/>
    <property type="match status" value="1"/>
</dbReference>
<dbReference type="InterPro" id="IPR011990">
    <property type="entry name" value="TPR-like_helical_dom_sf"/>
</dbReference>
<evidence type="ECO:0000313" key="4">
    <source>
        <dbReference type="Proteomes" id="UP000619078"/>
    </source>
</evidence>
<dbReference type="SUPFAM" id="SSF48452">
    <property type="entry name" value="TPR-like"/>
    <property type="match status" value="1"/>
</dbReference>
<dbReference type="InterPro" id="IPR019734">
    <property type="entry name" value="TPR_rpt"/>
</dbReference>
<evidence type="ECO:0000313" key="3">
    <source>
        <dbReference type="EMBL" id="MBD1391551.1"/>
    </source>
</evidence>
<keyword evidence="4" id="KW-1185">Reference proteome</keyword>
<proteinExistence type="predicted"/>
<accession>A0A926NHV7</accession>
<keyword evidence="1" id="KW-0802">TPR repeat</keyword>
<gene>
    <name evidence="3" type="ORF">IDJ76_00440</name>
</gene>
<feature type="signal peptide" evidence="2">
    <location>
        <begin position="1"/>
        <end position="21"/>
    </location>
</feature>
<protein>
    <recommendedName>
        <fullName evidence="5">Tetratricopeptide repeat protein</fullName>
    </recommendedName>
</protein>
<dbReference type="AlphaFoldDB" id="A0A926NHV7"/>
<reference evidence="3" key="1">
    <citation type="submission" date="2020-09" db="EMBL/GenBank/DDBJ databases">
        <title>Novel species of Mucilaginibacter isolated from a glacier on the Tibetan Plateau.</title>
        <authorList>
            <person name="Liu Q."/>
            <person name="Xin Y.-H."/>
        </authorList>
    </citation>
    <scope>NUCLEOTIDE SEQUENCE</scope>
    <source>
        <strain evidence="3">ZB1P21</strain>
    </source>
</reference>
<feature type="chain" id="PRO_5037080771" description="Tetratricopeptide repeat protein" evidence="2">
    <location>
        <begin position="22"/>
        <end position="389"/>
    </location>
</feature>
<dbReference type="EMBL" id="JACWMX010000001">
    <property type="protein sequence ID" value="MBD1391551.1"/>
    <property type="molecule type" value="Genomic_DNA"/>
</dbReference>
<keyword evidence="2" id="KW-0732">Signal</keyword>